<dbReference type="InterPro" id="IPR036273">
    <property type="entry name" value="CRAL/TRIO_N_dom_sf"/>
</dbReference>
<dbReference type="Proteomes" id="UP000887574">
    <property type="component" value="Unplaced"/>
</dbReference>
<evidence type="ECO:0000313" key="2">
    <source>
        <dbReference type="WBParaSite" id="jg11442"/>
    </source>
</evidence>
<dbReference type="WBParaSite" id="jg11442">
    <property type="protein sequence ID" value="jg11442"/>
    <property type="gene ID" value="jg11442"/>
</dbReference>
<evidence type="ECO:0000313" key="1">
    <source>
        <dbReference type="Proteomes" id="UP000887574"/>
    </source>
</evidence>
<dbReference type="AlphaFoldDB" id="A0A915CQI0"/>
<dbReference type="SUPFAM" id="SSF46938">
    <property type="entry name" value="CRAL/TRIO N-terminal domain"/>
    <property type="match status" value="1"/>
</dbReference>
<keyword evidence="1" id="KW-1185">Reference proteome</keyword>
<reference evidence="2" key="1">
    <citation type="submission" date="2022-11" db="UniProtKB">
        <authorList>
            <consortium name="WormBaseParasite"/>
        </authorList>
    </citation>
    <scope>IDENTIFICATION</scope>
</reference>
<proteinExistence type="predicted"/>
<accession>A0A915CQI0</accession>
<organism evidence="1 2">
    <name type="scientific">Ditylenchus dipsaci</name>
    <dbReference type="NCBI Taxonomy" id="166011"/>
    <lineage>
        <taxon>Eukaryota</taxon>
        <taxon>Metazoa</taxon>
        <taxon>Ecdysozoa</taxon>
        <taxon>Nematoda</taxon>
        <taxon>Chromadorea</taxon>
        <taxon>Rhabditida</taxon>
        <taxon>Tylenchina</taxon>
        <taxon>Tylenchomorpha</taxon>
        <taxon>Sphaerularioidea</taxon>
        <taxon>Anguinidae</taxon>
        <taxon>Anguininae</taxon>
        <taxon>Ditylenchus</taxon>
    </lineage>
</organism>
<dbReference type="Gene3D" id="3.40.525.10">
    <property type="entry name" value="CRAL-TRIO lipid binding domain"/>
    <property type="match status" value="1"/>
</dbReference>
<protein>
    <submittedName>
        <fullName evidence="2">Uncharacterized protein</fullName>
    </submittedName>
</protein>
<name>A0A915CQI0_9BILA</name>
<sequence length="200" mass="22812">MVRWSALQQPPAHTCCPVHVESQKLPISVNPSLQSPETNNAIELKQENGSKLESSHELGSSVVLQTRMVTSASVCLKEEDITTFQHQKIKELRERLGDQLLERTPIFNDNFSLLRWLIGWNYKIEEIIPRFEKTSSALRCLNVSNLIIEDVDELNAFVKKDHSLQVLGRSMPKTLAKCGRVSDVYRLTIIETALIYQLVR</sequence>
<dbReference type="InterPro" id="IPR036865">
    <property type="entry name" value="CRAL-TRIO_dom_sf"/>
</dbReference>